<reference evidence="9 10" key="1">
    <citation type="journal article" date="2015" name="Int. J. Syst. Evol. Microbiol.">
        <title>M ethanocaldococcus bathoardescens sp. nov., a hyperthermophilic methanogen isolated from a volcanically active deep-sea hydrothermal vent.</title>
        <authorList>
            <person name="Stewart L.C."/>
            <person name="Jung J.H."/>
            <person name="Kim Y.T."/>
            <person name="Kwon S.W."/>
            <person name="Park C.S."/>
            <person name="Holden J.F."/>
        </authorList>
    </citation>
    <scope>NUCLEOTIDE SEQUENCE [LARGE SCALE GENOMIC DNA]</scope>
    <source>
        <strain evidence="9 10">JH146</strain>
    </source>
</reference>
<dbReference type="CDD" id="cd02440">
    <property type="entry name" value="AdoMet_MTases"/>
    <property type="match status" value="1"/>
</dbReference>
<dbReference type="STRING" id="1301915.JH146_1351"/>
<dbReference type="Pfam" id="PF22020">
    <property type="entry name" value="RlmL_1st"/>
    <property type="match status" value="1"/>
</dbReference>
<dbReference type="CDD" id="cd11715">
    <property type="entry name" value="THUMP_AdoMetMT"/>
    <property type="match status" value="1"/>
</dbReference>
<accession>A0A076LI68</accession>
<dbReference type="PROSITE" id="PS51165">
    <property type="entry name" value="THUMP"/>
    <property type="match status" value="1"/>
</dbReference>
<keyword evidence="4" id="KW-0808">Transferase</keyword>
<dbReference type="InterPro" id="IPR000241">
    <property type="entry name" value="RlmKL-like_Mtase"/>
</dbReference>
<dbReference type="OrthoDB" id="7080at2157"/>
<dbReference type="GO" id="GO:0030488">
    <property type="term" value="P:tRNA methylation"/>
    <property type="evidence" value="ECO:0007669"/>
    <property type="project" value="TreeGrafter"/>
</dbReference>
<evidence type="ECO:0000256" key="7">
    <source>
        <dbReference type="PROSITE-ProRule" id="PRU00529"/>
    </source>
</evidence>
<dbReference type="GO" id="GO:0016423">
    <property type="term" value="F:tRNA (guanine) methyltransferase activity"/>
    <property type="evidence" value="ECO:0007669"/>
    <property type="project" value="TreeGrafter"/>
</dbReference>
<dbReference type="HOGENOM" id="CLU_032119_0_0_2"/>
<keyword evidence="6" id="KW-0819">tRNA processing</keyword>
<dbReference type="SMART" id="SM00981">
    <property type="entry name" value="THUMP"/>
    <property type="match status" value="1"/>
</dbReference>
<dbReference type="InterPro" id="IPR002052">
    <property type="entry name" value="DNA_methylase_N6_adenine_CS"/>
</dbReference>
<dbReference type="Pfam" id="PF02926">
    <property type="entry name" value="THUMP"/>
    <property type="match status" value="1"/>
</dbReference>
<dbReference type="InterPro" id="IPR029063">
    <property type="entry name" value="SAM-dependent_MTases_sf"/>
</dbReference>
<name>A0A076LI68_9EURY</name>
<dbReference type="PANTHER" id="PTHR14911">
    <property type="entry name" value="THUMP DOMAIN-CONTAINING"/>
    <property type="match status" value="1"/>
</dbReference>
<dbReference type="InterPro" id="IPR053485">
    <property type="entry name" value="tRNA_guanine-N2-MTase"/>
</dbReference>
<keyword evidence="2" id="KW-0963">Cytoplasm</keyword>
<gene>
    <name evidence="9" type="ORF">JH146_1351</name>
</gene>
<evidence type="ECO:0000259" key="8">
    <source>
        <dbReference type="PROSITE" id="PS51165"/>
    </source>
</evidence>
<evidence type="ECO:0000256" key="5">
    <source>
        <dbReference type="ARBA" id="ARBA00022691"/>
    </source>
</evidence>
<dbReference type="RefSeq" id="WP_048202291.1">
    <property type="nucleotide sequence ID" value="NZ_CP009149.1"/>
</dbReference>
<dbReference type="Gene3D" id="3.30.2130.30">
    <property type="match status" value="1"/>
</dbReference>
<dbReference type="NCBIfam" id="NF040721">
    <property type="entry name" value="Trm14_Arch"/>
    <property type="match status" value="1"/>
</dbReference>
<evidence type="ECO:0000256" key="3">
    <source>
        <dbReference type="ARBA" id="ARBA00022603"/>
    </source>
</evidence>
<dbReference type="Gene3D" id="3.40.50.150">
    <property type="entry name" value="Vaccinia Virus protein VP39"/>
    <property type="match status" value="1"/>
</dbReference>
<keyword evidence="7" id="KW-0694">RNA-binding</keyword>
<feature type="domain" description="THUMP" evidence="8">
    <location>
        <begin position="43"/>
        <end position="157"/>
    </location>
</feature>
<dbReference type="PROSITE" id="PS00092">
    <property type="entry name" value="N6_MTASE"/>
    <property type="match status" value="1"/>
</dbReference>
<evidence type="ECO:0000256" key="1">
    <source>
        <dbReference type="ARBA" id="ARBA00004496"/>
    </source>
</evidence>
<protein>
    <submittedName>
        <fullName evidence="9">RNA methylase</fullName>
    </submittedName>
</protein>
<dbReference type="InterPro" id="IPR053943">
    <property type="entry name" value="RlmKL-like_Mtase_CS"/>
</dbReference>
<sequence>MDYYVTLSPGLEKISKNEIESFEGKIKEIRENKGRIFFSGDLELIPKINYLSRTIERLNILLYREEIPNISLDDIYERVYNIDWTEWIKENQSFAIRPLRVGEHNFTSIDIGRVAGEALIKSYQKDKNVRLKVNLDEPDVIVRVEVIFDELIVGIDTTGDIALDKRGYRVFNHPAHLNATIASSLVYLSVWKDDEILLDPMCGSGTIPIEGALIKRNIPPGKFREEKYGFKFIDIFGYELLNKTKKEIAENKNNYKIIGLDKNQKYLDGAKENAKNAEVLDTIDFICGDATKLHERFDSVDVIIANPPYGIRMGSKRAVKKLYNEFLSSVKKVMHGSSRLIVITAEEKMFKDAVIKNNFEIKDEFDVMFGGLMTKVFYLTL</sequence>
<evidence type="ECO:0000256" key="2">
    <source>
        <dbReference type="ARBA" id="ARBA00022490"/>
    </source>
</evidence>
<dbReference type="GO" id="GO:0003723">
    <property type="term" value="F:RNA binding"/>
    <property type="evidence" value="ECO:0007669"/>
    <property type="project" value="UniProtKB-UniRule"/>
</dbReference>
<dbReference type="KEGG" id="mjh:JH146_1351"/>
<dbReference type="InterPro" id="IPR004114">
    <property type="entry name" value="THUMP_dom"/>
</dbReference>
<evidence type="ECO:0000313" key="9">
    <source>
        <dbReference type="EMBL" id="AIJ06193.1"/>
    </source>
</evidence>
<dbReference type="Proteomes" id="UP000028781">
    <property type="component" value="Chromosome"/>
</dbReference>
<dbReference type="InterPro" id="IPR054170">
    <property type="entry name" value="RlmL_1st"/>
</dbReference>
<evidence type="ECO:0000256" key="6">
    <source>
        <dbReference type="ARBA" id="ARBA00022694"/>
    </source>
</evidence>
<proteinExistence type="predicted"/>
<dbReference type="SUPFAM" id="SSF53335">
    <property type="entry name" value="S-adenosyl-L-methionine-dependent methyltransferases"/>
    <property type="match status" value="1"/>
</dbReference>
<dbReference type="GeneID" id="24891981"/>
<keyword evidence="3 9" id="KW-0489">Methyltransferase</keyword>
<dbReference type="SUPFAM" id="SSF143437">
    <property type="entry name" value="THUMP domain-like"/>
    <property type="match status" value="1"/>
</dbReference>
<organism evidence="9 10">
    <name type="scientific">Methanocaldococcus bathoardescens</name>
    <dbReference type="NCBI Taxonomy" id="1301915"/>
    <lineage>
        <taxon>Archaea</taxon>
        <taxon>Methanobacteriati</taxon>
        <taxon>Methanobacteriota</taxon>
        <taxon>Methanomada group</taxon>
        <taxon>Methanococci</taxon>
        <taxon>Methanococcales</taxon>
        <taxon>Methanocaldococcaceae</taxon>
        <taxon>Methanocaldococcus</taxon>
    </lineage>
</organism>
<dbReference type="AlphaFoldDB" id="A0A076LI68"/>
<evidence type="ECO:0000256" key="4">
    <source>
        <dbReference type="ARBA" id="ARBA00022679"/>
    </source>
</evidence>
<dbReference type="PANTHER" id="PTHR14911:SF13">
    <property type="entry name" value="TRNA (GUANINE(6)-N2)-METHYLTRANSFERASE THUMP3"/>
    <property type="match status" value="1"/>
</dbReference>
<comment type="subcellular location">
    <subcellularLocation>
        <location evidence="1">Cytoplasm</location>
    </subcellularLocation>
</comment>
<dbReference type="EMBL" id="CP009149">
    <property type="protein sequence ID" value="AIJ06193.1"/>
    <property type="molecule type" value="Genomic_DNA"/>
</dbReference>
<dbReference type="FunFam" id="3.30.2130.30:FF:000014">
    <property type="entry name" value="Putative RNA methylase"/>
    <property type="match status" value="1"/>
</dbReference>
<dbReference type="PROSITE" id="PS01261">
    <property type="entry name" value="UPF0020"/>
    <property type="match status" value="1"/>
</dbReference>
<dbReference type="FunFam" id="3.40.50.150:FF:000409">
    <property type="entry name" value="RNA methylase, PF01170 family"/>
    <property type="match status" value="1"/>
</dbReference>
<evidence type="ECO:0000313" key="10">
    <source>
        <dbReference type="Proteomes" id="UP000028781"/>
    </source>
</evidence>
<keyword evidence="5" id="KW-0949">S-adenosyl-L-methionine</keyword>
<dbReference type="GO" id="GO:0005737">
    <property type="term" value="C:cytoplasm"/>
    <property type="evidence" value="ECO:0007669"/>
    <property type="project" value="UniProtKB-SubCell"/>
</dbReference>
<keyword evidence="10" id="KW-1185">Reference proteome</keyword>
<dbReference type="Pfam" id="PF01170">
    <property type="entry name" value="UPF0020"/>
    <property type="match status" value="1"/>
</dbReference>